<dbReference type="GO" id="GO:0046872">
    <property type="term" value="F:metal ion binding"/>
    <property type="evidence" value="ECO:0007669"/>
    <property type="project" value="UniProtKB-KW"/>
</dbReference>
<dbReference type="STRING" id="546871.SAMN04488543_3038"/>
<evidence type="ECO:0000256" key="8">
    <source>
        <dbReference type="ARBA" id="ARBA00023125"/>
    </source>
</evidence>
<evidence type="ECO:0000313" key="13">
    <source>
        <dbReference type="EMBL" id="SDT10267.1"/>
    </source>
</evidence>
<keyword evidence="6 11" id="KW-0411">Iron-sulfur</keyword>
<evidence type="ECO:0000256" key="3">
    <source>
        <dbReference type="ARBA" id="ARBA00022485"/>
    </source>
</evidence>
<dbReference type="PANTHER" id="PTHR38839">
    <property type="entry name" value="TRANSCRIPTIONAL REGULATOR WHID-RELATED"/>
    <property type="match status" value="1"/>
</dbReference>
<protein>
    <recommendedName>
        <fullName evidence="11">Transcriptional regulator WhiB</fullName>
    </recommendedName>
</protein>
<comment type="PTM">
    <text evidence="11">The Fe-S cluster can be nitrosylated by nitric oxide (NO).</text>
</comment>
<dbReference type="OrthoDB" id="8104048at2"/>
<evidence type="ECO:0000256" key="11">
    <source>
        <dbReference type="HAMAP-Rule" id="MF_01479"/>
    </source>
</evidence>
<dbReference type="GO" id="GO:0035731">
    <property type="term" value="F:dinitrosyl-iron complex binding"/>
    <property type="evidence" value="ECO:0007669"/>
    <property type="project" value="UniProtKB-UniRule"/>
</dbReference>
<keyword evidence="5 11" id="KW-0408">Iron</keyword>
<evidence type="ECO:0000259" key="12">
    <source>
        <dbReference type="PROSITE" id="PS51674"/>
    </source>
</evidence>
<dbReference type="GO" id="GO:0045892">
    <property type="term" value="P:negative regulation of DNA-templated transcription"/>
    <property type="evidence" value="ECO:0007669"/>
    <property type="project" value="TreeGrafter"/>
</dbReference>
<keyword evidence="7 11" id="KW-0805">Transcription regulation</keyword>
<evidence type="ECO:0000256" key="4">
    <source>
        <dbReference type="ARBA" id="ARBA00022723"/>
    </source>
</evidence>
<keyword evidence="11" id="KW-0963">Cytoplasm</keyword>
<evidence type="ECO:0000256" key="9">
    <source>
        <dbReference type="ARBA" id="ARBA00023157"/>
    </source>
</evidence>
<feature type="domain" description="4Fe-4S Wbl-type" evidence="12">
    <location>
        <begin position="20"/>
        <end position="82"/>
    </location>
</feature>
<dbReference type="GO" id="GO:0005737">
    <property type="term" value="C:cytoplasm"/>
    <property type="evidence" value="ECO:0007669"/>
    <property type="project" value="UniProtKB-SubCell"/>
</dbReference>
<dbReference type="Proteomes" id="UP000199092">
    <property type="component" value="Chromosome I"/>
</dbReference>
<dbReference type="RefSeq" id="WP_091413894.1">
    <property type="nucleotide sequence ID" value="NZ_LT629749.1"/>
</dbReference>
<comment type="PTM">
    <text evidence="11">Upon Fe-S cluster removal intramolecular disulfide bonds are formed.</text>
</comment>
<keyword evidence="3 11" id="KW-0004">4Fe-4S</keyword>
<evidence type="ECO:0000256" key="5">
    <source>
        <dbReference type="ARBA" id="ARBA00023004"/>
    </source>
</evidence>
<gene>
    <name evidence="11" type="primary">whiB</name>
    <name evidence="13" type="ORF">SAMN04488543_3038</name>
</gene>
<comment type="subcellular location">
    <subcellularLocation>
        <location evidence="1 11">Cytoplasm</location>
    </subcellularLocation>
</comment>
<dbReference type="PANTHER" id="PTHR38839:SF6">
    <property type="entry name" value="TRANSCRIPTIONAL REGULATOR WHIB1"/>
    <property type="match status" value="1"/>
</dbReference>
<keyword evidence="10 11" id="KW-0804">Transcription</keyword>
<sequence>MRPLLTHRDELAGDWRTGASCQNVNPDLFFPPGTAGARWAALEEVRRICQSCPVQQECLHWALRAGVTDGVWGGLTPEERRGPARASRRR</sequence>
<evidence type="ECO:0000256" key="6">
    <source>
        <dbReference type="ARBA" id="ARBA00023014"/>
    </source>
</evidence>
<feature type="binding site" evidence="11">
    <location>
        <position position="52"/>
    </location>
    <ligand>
        <name>[4Fe-4S] cluster</name>
        <dbReference type="ChEBI" id="CHEBI:49883"/>
    </ligand>
</feature>
<feature type="binding site" evidence="11">
    <location>
        <position position="49"/>
    </location>
    <ligand>
        <name>[4Fe-4S] cluster</name>
        <dbReference type="ChEBI" id="CHEBI:49883"/>
    </ligand>
</feature>
<keyword evidence="14" id="KW-1185">Reference proteome</keyword>
<dbReference type="InterPro" id="IPR034768">
    <property type="entry name" value="4FE4S_WBL"/>
</dbReference>
<evidence type="ECO:0000256" key="7">
    <source>
        <dbReference type="ARBA" id="ARBA00023015"/>
    </source>
</evidence>
<evidence type="ECO:0000256" key="1">
    <source>
        <dbReference type="ARBA" id="ARBA00004496"/>
    </source>
</evidence>
<dbReference type="AlphaFoldDB" id="A0A1H1XM08"/>
<evidence type="ECO:0000313" key="14">
    <source>
        <dbReference type="Proteomes" id="UP000199092"/>
    </source>
</evidence>
<accession>A0A1H1XM08</accession>
<dbReference type="EMBL" id="LT629749">
    <property type="protein sequence ID" value="SDT10267.1"/>
    <property type="molecule type" value="Genomic_DNA"/>
</dbReference>
<organism evidence="13 14">
    <name type="scientific">Friedmanniella luteola</name>
    <dbReference type="NCBI Taxonomy" id="546871"/>
    <lineage>
        <taxon>Bacteria</taxon>
        <taxon>Bacillati</taxon>
        <taxon>Actinomycetota</taxon>
        <taxon>Actinomycetes</taxon>
        <taxon>Propionibacteriales</taxon>
        <taxon>Nocardioidaceae</taxon>
        <taxon>Friedmanniella</taxon>
    </lineage>
</organism>
<feature type="binding site" evidence="11">
    <location>
        <position position="21"/>
    </location>
    <ligand>
        <name>[4Fe-4S] cluster</name>
        <dbReference type="ChEBI" id="CHEBI:49883"/>
    </ligand>
</feature>
<comment type="cofactor">
    <cofactor evidence="11">
        <name>[4Fe-4S] cluster</name>
        <dbReference type="ChEBI" id="CHEBI:49883"/>
    </cofactor>
    <text evidence="11">Binds 1 [4Fe-4S] cluster per subunit. Following nitrosylation of the [4Fe-4S] cluster binds 1 [4Fe-8(NO)] cluster per subunit.</text>
</comment>
<dbReference type="GO" id="GO:0045454">
    <property type="term" value="P:cell redox homeostasis"/>
    <property type="evidence" value="ECO:0007669"/>
    <property type="project" value="TreeGrafter"/>
</dbReference>
<keyword evidence="9 11" id="KW-1015">Disulfide bond</keyword>
<dbReference type="PROSITE" id="PS51674">
    <property type="entry name" value="4FE4S_WBL"/>
    <property type="match status" value="1"/>
</dbReference>
<keyword evidence="4 11" id="KW-0479">Metal-binding</keyword>
<dbReference type="GO" id="GO:0047134">
    <property type="term" value="F:protein-disulfide reductase [NAD(P)H] activity"/>
    <property type="evidence" value="ECO:0007669"/>
    <property type="project" value="TreeGrafter"/>
</dbReference>
<dbReference type="GO" id="GO:0003677">
    <property type="term" value="F:DNA binding"/>
    <property type="evidence" value="ECO:0007669"/>
    <property type="project" value="UniProtKB-UniRule"/>
</dbReference>
<name>A0A1H1XM08_9ACTN</name>
<dbReference type="InterPro" id="IPR003482">
    <property type="entry name" value="Whib"/>
</dbReference>
<evidence type="ECO:0000256" key="10">
    <source>
        <dbReference type="ARBA" id="ARBA00023163"/>
    </source>
</evidence>
<comment type="similarity">
    <text evidence="2 11">Belongs to the WhiB family.</text>
</comment>
<dbReference type="GO" id="GO:0051539">
    <property type="term" value="F:4 iron, 4 sulfur cluster binding"/>
    <property type="evidence" value="ECO:0007669"/>
    <property type="project" value="UniProtKB-UniRule"/>
</dbReference>
<comment type="function">
    <text evidence="11">Acts as a transcriptional regulator. Probably redox-responsive. The apo- but not holo-form probably binds DNA.</text>
</comment>
<reference evidence="13 14" key="1">
    <citation type="submission" date="2016-10" db="EMBL/GenBank/DDBJ databases">
        <authorList>
            <person name="de Groot N.N."/>
        </authorList>
    </citation>
    <scope>NUCLEOTIDE SEQUENCE [LARGE SCALE GENOMIC DNA]</scope>
    <source>
        <strain evidence="13 14">DSM 21741</strain>
    </source>
</reference>
<evidence type="ECO:0000256" key="2">
    <source>
        <dbReference type="ARBA" id="ARBA00006597"/>
    </source>
</evidence>
<keyword evidence="8 11" id="KW-0238">DNA-binding</keyword>
<dbReference type="HAMAP" id="MF_01479">
    <property type="entry name" value="WhiB"/>
    <property type="match status" value="1"/>
</dbReference>
<feature type="binding site" evidence="11">
    <location>
        <position position="58"/>
    </location>
    <ligand>
        <name>[4Fe-4S] cluster</name>
        <dbReference type="ChEBI" id="CHEBI:49883"/>
    </ligand>
</feature>
<dbReference type="Pfam" id="PF02467">
    <property type="entry name" value="Whib"/>
    <property type="match status" value="1"/>
</dbReference>
<proteinExistence type="inferred from homology"/>